<accession>A0A084GG55</accession>
<dbReference type="AlphaFoldDB" id="A0A084GG55"/>
<feature type="compositionally biased region" description="Basic and acidic residues" evidence="1">
    <location>
        <begin position="1"/>
        <end position="10"/>
    </location>
</feature>
<dbReference type="KEGG" id="sapo:SAPIO_CDS0615"/>
<dbReference type="Proteomes" id="UP000028545">
    <property type="component" value="Unassembled WGS sequence"/>
</dbReference>
<reference evidence="2 3" key="1">
    <citation type="journal article" date="2014" name="Genome Announc.">
        <title>Draft genome sequence of the pathogenic fungus Scedosporium apiospermum.</title>
        <authorList>
            <person name="Vandeputte P."/>
            <person name="Ghamrawi S."/>
            <person name="Rechenmann M."/>
            <person name="Iltis A."/>
            <person name="Giraud S."/>
            <person name="Fleury M."/>
            <person name="Thornton C."/>
            <person name="Delhaes L."/>
            <person name="Meyer W."/>
            <person name="Papon N."/>
            <person name="Bouchara J.P."/>
        </authorList>
    </citation>
    <scope>NUCLEOTIDE SEQUENCE [LARGE SCALE GENOMIC DNA]</scope>
    <source>
        <strain evidence="2 3">IHEM 14462</strain>
    </source>
</reference>
<evidence type="ECO:0000256" key="1">
    <source>
        <dbReference type="SAM" id="MobiDB-lite"/>
    </source>
</evidence>
<dbReference type="RefSeq" id="XP_016646116.1">
    <property type="nucleotide sequence ID" value="XM_016783350.1"/>
</dbReference>
<dbReference type="GeneID" id="27718767"/>
<dbReference type="EMBL" id="JOWA01000033">
    <property type="protein sequence ID" value="KEZ46317.1"/>
    <property type="molecule type" value="Genomic_DNA"/>
</dbReference>
<evidence type="ECO:0000313" key="3">
    <source>
        <dbReference type="Proteomes" id="UP000028545"/>
    </source>
</evidence>
<feature type="region of interest" description="Disordered" evidence="1">
    <location>
        <begin position="1"/>
        <end position="120"/>
    </location>
</feature>
<feature type="compositionally biased region" description="Pro residues" evidence="1">
    <location>
        <begin position="104"/>
        <end position="120"/>
    </location>
</feature>
<evidence type="ECO:0000313" key="2">
    <source>
        <dbReference type="EMBL" id="KEZ46317.1"/>
    </source>
</evidence>
<dbReference type="HOGENOM" id="CLU_950450_0_0_1"/>
<sequence>MQDSGAERPRPASACGEAWGCGSRSGLESGRGEGDDDDDGDDDGGVCPFDPSVPIDNDTPDSGGSVPIVGPPGSGCENGCSPDQFSTVTASPPTATSTSSQTPGPTPPADPDLPVVPPATAPYCFGEHNEDGRWRLFSQDQANDILDDICNVGDVLPPSNTFGYAFRGDGGILASVTWVDDQSGCQPKTDVPIRWDNWCLDTFRELLQTCDPFPGDTGARGSAFIDNSQYGCVRWWIASDSLENLRLRLSRAAVRRAVTMVVGVEVEAVKAELDAIEPALPRWDRRPSVDGRN</sequence>
<feature type="compositionally biased region" description="Acidic residues" evidence="1">
    <location>
        <begin position="34"/>
        <end position="44"/>
    </location>
</feature>
<protein>
    <submittedName>
        <fullName evidence="2">Uncharacterized protein</fullName>
    </submittedName>
</protein>
<dbReference type="OrthoDB" id="4509524at2759"/>
<feature type="compositionally biased region" description="Low complexity" evidence="1">
    <location>
        <begin position="86"/>
        <end position="103"/>
    </location>
</feature>
<keyword evidence="3" id="KW-1185">Reference proteome</keyword>
<gene>
    <name evidence="2" type="ORF">SAPIO_CDS0615</name>
</gene>
<organism evidence="2 3">
    <name type="scientific">Pseudallescheria apiosperma</name>
    <name type="common">Scedosporium apiospermum</name>
    <dbReference type="NCBI Taxonomy" id="563466"/>
    <lineage>
        <taxon>Eukaryota</taxon>
        <taxon>Fungi</taxon>
        <taxon>Dikarya</taxon>
        <taxon>Ascomycota</taxon>
        <taxon>Pezizomycotina</taxon>
        <taxon>Sordariomycetes</taxon>
        <taxon>Hypocreomycetidae</taxon>
        <taxon>Microascales</taxon>
        <taxon>Microascaceae</taxon>
        <taxon>Scedosporium</taxon>
    </lineage>
</organism>
<dbReference type="VEuPathDB" id="FungiDB:SAPIO_CDS0615"/>
<proteinExistence type="predicted"/>
<name>A0A084GG55_PSEDA</name>
<comment type="caution">
    <text evidence="2">The sequence shown here is derived from an EMBL/GenBank/DDBJ whole genome shotgun (WGS) entry which is preliminary data.</text>
</comment>